<protein>
    <recommendedName>
        <fullName evidence="1">Alpha/beta hydrolase fold-3 domain-containing protein</fullName>
    </recommendedName>
</protein>
<evidence type="ECO:0000313" key="3">
    <source>
        <dbReference type="EMBL" id="KAE9264821.1"/>
    </source>
</evidence>
<gene>
    <name evidence="2" type="ORF">PR001_g31616</name>
    <name evidence="3" type="ORF">PR003_g32661</name>
</gene>
<evidence type="ECO:0000259" key="1">
    <source>
        <dbReference type="Pfam" id="PF07859"/>
    </source>
</evidence>
<dbReference type="AlphaFoldDB" id="A0A6A3GKD4"/>
<evidence type="ECO:0000313" key="2">
    <source>
        <dbReference type="EMBL" id="KAE8956766.1"/>
    </source>
</evidence>
<organism evidence="2 4">
    <name type="scientific">Phytophthora rubi</name>
    <dbReference type="NCBI Taxonomy" id="129364"/>
    <lineage>
        <taxon>Eukaryota</taxon>
        <taxon>Sar</taxon>
        <taxon>Stramenopiles</taxon>
        <taxon>Oomycota</taxon>
        <taxon>Peronosporomycetes</taxon>
        <taxon>Peronosporales</taxon>
        <taxon>Peronosporaceae</taxon>
        <taxon>Phytophthora</taxon>
    </lineage>
</organism>
<comment type="caution">
    <text evidence="2">The sequence shown here is derived from an EMBL/GenBank/DDBJ whole genome shotgun (WGS) entry which is preliminary data.</text>
</comment>
<feature type="non-terminal residue" evidence="2">
    <location>
        <position position="1"/>
    </location>
</feature>
<dbReference type="Proteomes" id="UP000434957">
    <property type="component" value="Unassembled WGS sequence"/>
</dbReference>
<dbReference type="Pfam" id="PF07859">
    <property type="entry name" value="Abhydrolase_3"/>
    <property type="match status" value="1"/>
</dbReference>
<dbReference type="Proteomes" id="UP000429607">
    <property type="component" value="Unassembled WGS sequence"/>
</dbReference>
<reference evidence="2 4" key="1">
    <citation type="submission" date="2018-09" db="EMBL/GenBank/DDBJ databases">
        <title>Genomic investigation of the strawberry pathogen Phytophthora fragariae indicates pathogenicity is determined by transcriptional variation in three key races.</title>
        <authorList>
            <person name="Adams T.M."/>
            <person name="Armitage A.D."/>
            <person name="Sobczyk M.K."/>
            <person name="Bates H.J."/>
            <person name="Dunwell J.M."/>
            <person name="Nellist C.F."/>
            <person name="Harrison R.J."/>
        </authorList>
    </citation>
    <scope>NUCLEOTIDE SEQUENCE [LARGE SCALE GENOMIC DNA]</scope>
    <source>
        <strain evidence="2 4">SCRP249</strain>
        <strain evidence="3 5">SCRP333</strain>
    </source>
</reference>
<dbReference type="Gene3D" id="3.40.50.1820">
    <property type="entry name" value="alpha/beta hydrolase"/>
    <property type="match status" value="1"/>
</dbReference>
<dbReference type="GO" id="GO:0016787">
    <property type="term" value="F:hydrolase activity"/>
    <property type="evidence" value="ECO:0007669"/>
    <property type="project" value="InterPro"/>
</dbReference>
<dbReference type="EMBL" id="QXFV01008401">
    <property type="protein sequence ID" value="KAE8956766.1"/>
    <property type="molecule type" value="Genomic_DNA"/>
</dbReference>
<evidence type="ECO:0000313" key="4">
    <source>
        <dbReference type="Proteomes" id="UP000429607"/>
    </source>
</evidence>
<feature type="domain" description="Alpha/beta hydrolase fold-3" evidence="1">
    <location>
        <begin position="4"/>
        <end position="104"/>
    </location>
</feature>
<accession>A0A6A3GKD4</accession>
<dbReference type="InterPro" id="IPR013094">
    <property type="entry name" value="AB_hydrolase_3"/>
</dbReference>
<dbReference type="SUPFAM" id="SSF53474">
    <property type="entry name" value="alpha/beta-Hydrolases"/>
    <property type="match status" value="1"/>
</dbReference>
<proteinExistence type="predicted"/>
<sequence>VAALCYSPLVDFSDTGSDEKTPLCFLTDDFADGCLAMYLGSMTGPEERRLVSPINHSLRDLPPIFLQWGDLERLFEQGLRFKAKADAEGVTNMELDVLRNMVHDPVMLPTVVSPDAERGIRNGCAFAAKHLAPVLRSGAGSKW</sequence>
<evidence type="ECO:0000313" key="5">
    <source>
        <dbReference type="Proteomes" id="UP000434957"/>
    </source>
</evidence>
<dbReference type="EMBL" id="QXFT01008192">
    <property type="protein sequence ID" value="KAE9264821.1"/>
    <property type="molecule type" value="Genomic_DNA"/>
</dbReference>
<name>A0A6A3GKD4_9STRA</name>
<keyword evidence="5" id="KW-1185">Reference proteome</keyword>
<dbReference type="InterPro" id="IPR029058">
    <property type="entry name" value="AB_hydrolase_fold"/>
</dbReference>